<evidence type="ECO:0000259" key="2">
    <source>
        <dbReference type="PROSITE" id="PS50853"/>
    </source>
</evidence>
<dbReference type="PROSITE" id="PS51272">
    <property type="entry name" value="SLH"/>
    <property type="match status" value="3"/>
</dbReference>
<feature type="domain" description="SLH" evidence="3">
    <location>
        <begin position="1031"/>
        <end position="1093"/>
    </location>
</feature>
<dbReference type="CDD" id="cd00063">
    <property type="entry name" value="FN3"/>
    <property type="match status" value="1"/>
</dbReference>
<feature type="domain" description="SLH" evidence="3">
    <location>
        <begin position="900"/>
        <end position="959"/>
    </location>
</feature>
<name>A0ABT4QF69_9BACL</name>
<comment type="subcellular location">
    <subcellularLocation>
        <location evidence="1">Cell envelope</location>
    </subcellularLocation>
</comment>
<comment type="caution">
    <text evidence="4">The sequence shown here is derived from an EMBL/GenBank/DDBJ whole genome shotgun (WGS) entry which is preliminary data.</text>
</comment>
<dbReference type="InterPro" id="IPR042229">
    <property type="entry name" value="Listeria/Bacterioides_rpt_sf"/>
</dbReference>
<dbReference type="PROSITE" id="PS50853">
    <property type="entry name" value="FN3"/>
    <property type="match status" value="1"/>
</dbReference>
<dbReference type="PANTHER" id="PTHR43308">
    <property type="entry name" value="OUTER MEMBRANE PROTEIN ALPHA-RELATED"/>
    <property type="match status" value="1"/>
</dbReference>
<dbReference type="NCBIfam" id="TIGR02543">
    <property type="entry name" value="List_Bact_rpt"/>
    <property type="match status" value="1"/>
</dbReference>
<accession>A0ABT4QF69</accession>
<dbReference type="Gene3D" id="2.60.40.10">
    <property type="entry name" value="Immunoglobulins"/>
    <property type="match status" value="1"/>
</dbReference>
<feature type="domain" description="Fibronectin type-III" evidence="2">
    <location>
        <begin position="283"/>
        <end position="375"/>
    </location>
</feature>
<dbReference type="InterPro" id="IPR051465">
    <property type="entry name" value="Cell_Envelope_Struct_Comp"/>
</dbReference>
<evidence type="ECO:0000259" key="3">
    <source>
        <dbReference type="PROSITE" id="PS51272"/>
    </source>
</evidence>
<protein>
    <submittedName>
        <fullName evidence="4">S-layer homology domain-containing protein</fullName>
    </submittedName>
</protein>
<sequence>MGATSPSLSVTATVSDGGTLSYQWYSNTTNSNAGGIAVSGATNASYAAPTTVVGTTYYYVVVTNTNNGQTSTATSNAVAVTVNPATPNITAQPTGATVNVGATSPSLSVTATVSDGGTLSYQWYSNTTNSNAGGIVVSGATNASYAAPTTVVGSTTYYYVVVTNTTNGQTSTATSNAVAVTVNPARPSITAQPKGATVNVGATSPSLSITATVNDGGTLSYQWYATNSNIEGTAVSGATNASYAAPTTVVGTTYYYVVVINTNNGRTAIARSNVVAVTVNPATPSAPTALSATAGNGQVTLTWSGVSGAVTYSVYEGMASGSYGSTPVATVTGSTYSYQATGLTNGTTYYFVVKASNAGGSSGNSSEASATPEPNLSVVYNSNGATSGSAPTDSGTYTPGVTVSVYGNNGNLVKVGYTFAGWNTAADGSGTSYSPGASFPMGASNVTLYAQWQSANALLSGLSVDQGTLTTAFSTSQSNYSVSVPYTVSSLNMFVTKGDPNQTLTVTGATYSSVTGNVYAYNASNLVVGSNPIQIVVTAQDLTQNTYTLTLNRAKSSNTDLSGLTLSSGTLTPAFSTGTSEYLASVGNSVSTITVTASVYDSNATMTVNNAAVASGQASGALNLNVGSNTINIIITAQDGTTKTYTVAVTRKAAHSSSSGSTSTGSSPSDIPAAFHLLVNGKEYNQIATGTTTEENGKTVLTAKVDADSLAAQLAQEGDRPVVTIPAATVNADKVDAVLTGDTVKAMENKQATLEVQTPNGNYKLPAEQIVIDRLASQLGGQAKLSDIVVHVEIAKSDAEKVKLVESSAGKGEFSIVVPPVDFTVTATYNGKTVMVDKFSSYVEREIPLPEGVDPKKVTTATVLAADGTVHHVPTRITLRDGKYYAVVNSLTNSTYTLIWHPVTFADVAGHWSQAAVNDMASRMIVTGADATHFKPDAAITRAEFAAIIVRALGLAEDGNATAFKDVKFGDWYAGAVAKAQEYGIIDGYEDGTFRPGQTITREEAMAIITRAIKITGLDASVSKADADAVLASFADGSAVDAWAKQAVAATVKIGLVSGSDAGLQPASNITRAETAAIVQRMLIKAKLIDSGNS</sequence>
<dbReference type="Pfam" id="PF09479">
    <property type="entry name" value="Flg_new"/>
    <property type="match status" value="1"/>
</dbReference>
<dbReference type="InterPro" id="IPR025883">
    <property type="entry name" value="Cadherin-like_domain"/>
</dbReference>
<dbReference type="EMBL" id="JAQAGZ010000018">
    <property type="protein sequence ID" value="MCZ8515513.1"/>
    <property type="molecule type" value="Genomic_DNA"/>
</dbReference>
<evidence type="ECO:0000313" key="4">
    <source>
        <dbReference type="EMBL" id="MCZ8515513.1"/>
    </source>
</evidence>
<dbReference type="InterPro" id="IPR013783">
    <property type="entry name" value="Ig-like_fold"/>
</dbReference>
<organism evidence="4 5">
    <name type="scientific">Paenibacillus gyeongsangnamensis</name>
    <dbReference type="NCBI Taxonomy" id="3388067"/>
    <lineage>
        <taxon>Bacteria</taxon>
        <taxon>Bacillati</taxon>
        <taxon>Bacillota</taxon>
        <taxon>Bacilli</taxon>
        <taxon>Bacillales</taxon>
        <taxon>Paenibacillaceae</taxon>
        <taxon>Paenibacillus</taxon>
    </lineage>
</organism>
<dbReference type="Gene3D" id="2.60.40.2700">
    <property type="match status" value="3"/>
</dbReference>
<dbReference type="SUPFAM" id="SSF49265">
    <property type="entry name" value="Fibronectin type III"/>
    <property type="match status" value="1"/>
</dbReference>
<gene>
    <name evidence="4" type="ORF">O9H85_24525</name>
</gene>
<dbReference type="SMART" id="SM00060">
    <property type="entry name" value="FN3"/>
    <property type="match status" value="1"/>
</dbReference>
<dbReference type="InterPro" id="IPR001119">
    <property type="entry name" value="SLH_dom"/>
</dbReference>
<dbReference type="Pfam" id="PF12733">
    <property type="entry name" value="Cadherin-like"/>
    <property type="match status" value="2"/>
</dbReference>
<keyword evidence="5" id="KW-1185">Reference proteome</keyword>
<dbReference type="Pfam" id="PF00041">
    <property type="entry name" value="fn3"/>
    <property type="match status" value="1"/>
</dbReference>
<dbReference type="PANTHER" id="PTHR43308:SF5">
    <property type="entry name" value="S-LAYER PROTEIN _ PEPTIDOGLYCAN ENDO-BETA-N-ACETYLGLUCOSAMINIDASE"/>
    <property type="match status" value="1"/>
</dbReference>
<dbReference type="InterPro" id="IPR036116">
    <property type="entry name" value="FN3_sf"/>
</dbReference>
<dbReference type="Proteomes" id="UP001527882">
    <property type="component" value="Unassembled WGS sequence"/>
</dbReference>
<reference evidence="4 5" key="1">
    <citation type="submission" date="2022-12" db="EMBL/GenBank/DDBJ databases">
        <title>Draft genome sequence of Paenibacillus sp. dW9.</title>
        <authorList>
            <person name="Choi E.-W."/>
            <person name="Kim D.-U."/>
        </authorList>
    </citation>
    <scope>NUCLEOTIDE SEQUENCE [LARGE SCALE GENOMIC DNA]</scope>
    <source>
        <strain evidence="5">dW9</strain>
    </source>
</reference>
<dbReference type="RefSeq" id="WP_269884045.1">
    <property type="nucleotide sequence ID" value="NZ_JAQAGZ010000018.1"/>
</dbReference>
<dbReference type="Gene3D" id="2.60.40.4270">
    <property type="entry name" value="Listeria-Bacteroides repeat domain"/>
    <property type="match status" value="1"/>
</dbReference>
<proteinExistence type="predicted"/>
<dbReference type="InterPro" id="IPR013378">
    <property type="entry name" value="InlB-like_B-rpt"/>
</dbReference>
<dbReference type="InterPro" id="IPR003961">
    <property type="entry name" value="FN3_dom"/>
</dbReference>
<feature type="domain" description="SLH" evidence="3">
    <location>
        <begin position="960"/>
        <end position="1023"/>
    </location>
</feature>
<evidence type="ECO:0000313" key="5">
    <source>
        <dbReference type="Proteomes" id="UP001527882"/>
    </source>
</evidence>
<evidence type="ECO:0000256" key="1">
    <source>
        <dbReference type="ARBA" id="ARBA00004196"/>
    </source>
</evidence>
<dbReference type="Pfam" id="PF00395">
    <property type="entry name" value="SLH"/>
    <property type="match status" value="3"/>
</dbReference>